<keyword evidence="4 7" id="KW-0812">Transmembrane</keyword>
<evidence type="ECO:0000256" key="6">
    <source>
        <dbReference type="ARBA" id="ARBA00023136"/>
    </source>
</evidence>
<dbReference type="GO" id="GO:0005886">
    <property type="term" value="C:plasma membrane"/>
    <property type="evidence" value="ECO:0007669"/>
    <property type="project" value="UniProtKB-SubCell"/>
</dbReference>
<dbReference type="EMBL" id="RXNU01000019">
    <property type="protein sequence ID" value="RTR36734.1"/>
    <property type="molecule type" value="Genomic_DNA"/>
</dbReference>
<protein>
    <submittedName>
        <fullName evidence="8">Polysaccharide biosynthesis protein</fullName>
    </submittedName>
</protein>
<sequence length="455" mass="50392">MNNASKQSTDIEQPAKSTFSKSLFWLGSAQVLGRIVRLASSIILARLLTPEVFGQVAIILTCFELICTPTRRITSAALIKMDDESLTASLPNANRTNWIAAITAFVAMSLLSWPLAFFNQDTTLIAPMILMATSYLLLPFGMLYAAINLRANNMRRVGRAILWQTIFDGLLTATFALLGLGIWAIILPKVLVIFVWIAIHRYHNPLFQAQSLSKPDQATPRSAWTITQMMRFGSQVGLSDFSIALRQNIDYLLVGYFLGVEALGIYFFAFNTSLGISLGIIQSYGTALYSHLCDKSNQAWDNMEVELQKRYVHSLKLILKITVPVIALQSILAPVYLPFVYGSHWIEAGALPVFILLCLSGLVRPIGEATSQLLISIDESRLNLSFNLGFTLLLAITISVCSQWGLTAVALGILVIHLIAMPAFNLYIHHFILSSRKGAKQDQLKGFNQEVHHDA</sequence>
<keyword evidence="9" id="KW-1185">Reference proteome</keyword>
<evidence type="ECO:0000256" key="4">
    <source>
        <dbReference type="ARBA" id="ARBA00022692"/>
    </source>
</evidence>
<evidence type="ECO:0000313" key="8">
    <source>
        <dbReference type="EMBL" id="RTR36734.1"/>
    </source>
</evidence>
<accession>A0A3S0KRK4</accession>
<feature type="transmembrane region" description="Helical" evidence="7">
    <location>
        <begin position="317"/>
        <end position="339"/>
    </location>
</feature>
<gene>
    <name evidence="8" type="ORF">EKG38_22375</name>
</gene>
<evidence type="ECO:0000256" key="3">
    <source>
        <dbReference type="ARBA" id="ARBA00022475"/>
    </source>
</evidence>
<comment type="caution">
    <text evidence="8">The sequence shown here is derived from an EMBL/GenBank/DDBJ whole genome shotgun (WGS) entry which is preliminary data.</text>
</comment>
<comment type="similarity">
    <text evidence="2">Belongs to the polysaccharide synthase family.</text>
</comment>
<feature type="transmembrane region" description="Helical" evidence="7">
    <location>
        <begin position="124"/>
        <end position="149"/>
    </location>
</feature>
<feature type="transmembrane region" description="Helical" evidence="7">
    <location>
        <begin position="345"/>
        <end position="363"/>
    </location>
</feature>
<evidence type="ECO:0000256" key="7">
    <source>
        <dbReference type="SAM" id="Phobius"/>
    </source>
</evidence>
<feature type="transmembrane region" description="Helical" evidence="7">
    <location>
        <begin position="98"/>
        <end position="118"/>
    </location>
</feature>
<proteinExistence type="inferred from homology"/>
<organism evidence="8 9">
    <name type="scientific">Shewanella canadensis</name>
    <dbReference type="NCBI Taxonomy" id="271096"/>
    <lineage>
        <taxon>Bacteria</taxon>
        <taxon>Pseudomonadati</taxon>
        <taxon>Pseudomonadota</taxon>
        <taxon>Gammaproteobacteria</taxon>
        <taxon>Alteromonadales</taxon>
        <taxon>Shewanellaceae</taxon>
        <taxon>Shewanella</taxon>
    </lineage>
</organism>
<feature type="transmembrane region" description="Helical" evidence="7">
    <location>
        <begin position="251"/>
        <end position="270"/>
    </location>
</feature>
<name>A0A3S0KRK4_9GAMM</name>
<keyword evidence="6 7" id="KW-0472">Membrane</keyword>
<reference evidence="8 9" key="1">
    <citation type="submission" date="2018-12" db="EMBL/GenBank/DDBJ databases">
        <authorList>
            <person name="Yu L."/>
        </authorList>
    </citation>
    <scope>NUCLEOTIDE SEQUENCE [LARGE SCALE GENOMIC DNA]</scope>
    <source>
        <strain evidence="8 9">HAW-EB2</strain>
    </source>
</reference>
<evidence type="ECO:0000256" key="5">
    <source>
        <dbReference type="ARBA" id="ARBA00022989"/>
    </source>
</evidence>
<keyword evidence="5 7" id="KW-1133">Transmembrane helix</keyword>
<dbReference type="AlphaFoldDB" id="A0A3S0KRK4"/>
<keyword evidence="3" id="KW-1003">Cell membrane</keyword>
<feature type="transmembrane region" description="Helical" evidence="7">
    <location>
        <begin position="406"/>
        <end position="428"/>
    </location>
</feature>
<dbReference type="Pfam" id="PF13440">
    <property type="entry name" value="Polysacc_synt_3"/>
    <property type="match status" value="1"/>
</dbReference>
<dbReference type="RefSeq" id="WP_126523203.1">
    <property type="nucleotide sequence ID" value="NZ_RXNU01000019.1"/>
</dbReference>
<feature type="transmembrane region" description="Helical" evidence="7">
    <location>
        <begin position="170"/>
        <end position="199"/>
    </location>
</feature>
<dbReference type="Proteomes" id="UP000267448">
    <property type="component" value="Unassembled WGS sequence"/>
</dbReference>
<comment type="subcellular location">
    <subcellularLocation>
        <location evidence="1">Cell membrane</location>
        <topology evidence="1">Multi-pass membrane protein</topology>
    </subcellularLocation>
</comment>
<evidence type="ECO:0000313" key="9">
    <source>
        <dbReference type="Proteomes" id="UP000267448"/>
    </source>
</evidence>
<evidence type="ECO:0000256" key="2">
    <source>
        <dbReference type="ARBA" id="ARBA00007430"/>
    </source>
</evidence>
<dbReference type="PANTHER" id="PTHR30250:SF10">
    <property type="entry name" value="LIPOPOLYSACCHARIDE BIOSYNTHESIS PROTEIN WZXC"/>
    <property type="match status" value="1"/>
</dbReference>
<evidence type="ECO:0000256" key="1">
    <source>
        <dbReference type="ARBA" id="ARBA00004651"/>
    </source>
</evidence>
<dbReference type="PANTHER" id="PTHR30250">
    <property type="entry name" value="PST FAMILY PREDICTED COLANIC ACID TRANSPORTER"/>
    <property type="match status" value="1"/>
</dbReference>
<feature type="transmembrane region" description="Helical" evidence="7">
    <location>
        <begin position="384"/>
        <end position="400"/>
    </location>
</feature>
<dbReference type="InterPro" id="IPR050833">
    <property type="entry name" value="Poly_Biosynth_Transport"/>
</dbReference>
<dbReference type="OrthoDB" id="9770347at2"/>